<feature type="transmembrane region" description="Helical" evidence="1">
    <location>
        <begin position="6"/>
        <end position="23"/>
    </location>
</feature>
<keyword evidence="1" id="KW-0812">Transmembrane</keyword>
<keyword evidence="1" id="KW-1133">Transmembrane helix</keyword>
<organism evidence="2 3">
    <name type="scientific">Polymorphospora lycopeni</name>
    <dbReference type="NCBI Taxonomy" id="3140240"/>
    <lineage>
        <taxon>Bacteria</taxon>
        <taxon>Bacillati</taxon>
        <taxon>Actinomycetota</taxon>
        <taxon>Actinomycetes</taxon>
        <taxon>Micromonosporales</taxon>
        <taxon>Micromonosporaceae</taxon>
        <taxon>Polymorphospora</taxon>
    </lineage>
</organism>
<protein>
    <submittedName>
        <fullName evidence="2">Uncharacterized protein</fullName>
    </submittedName>
</protein>
<evidence type="ECO:0000256" key="1">
    <source>
        <dbReference type="SAM" id="Phobius"/>
    </source>
</evidence>
<sequence length="81" mass="8948">MTGLLVAAVVVTGVLLIGALIRWDRADTARMALADERNYLVAENAELRGQLELVMRQLVTPSVAEDLIEDLYDHLDQEAGR</sequence>
<reference evidence="2 3" key="1">
    <citation type="submission" date="2024-04" db="EMBL/GenBank/DDBJ databases">
        <title>Polymorphospora sp. isolated from Baiyangdian Lake in Xiong'an New Area.</title>
        <authorList>
            <person name="Zhang X."/>
            <person name="Liu J."/>
        </authorList>
    </citation>
    <scope>NUCLEOTIDE SEQUENCE [LARGE SCALE GENOMIC DNA]</scope>
    <source>
        <strain evidence="2 3">2-325</strain>
    </source>
</reference>
<name>A0ABV5CKP3_9ACTN</name>
<proteinExistence type="predicted"/>
<keyword evidence="3" id="KW-1185">Reference proteome</keyword>
<comment type="caution">
    <text evidence="2">The sequence shown here is derived from an EMBL/GenBank/DDBJ whole genome shotgun (WGS) entry which is preliminary data.</text>
</comment>
<dbReference type="EMBL" id="JBCGDC010000011">
    <property type="protein sequence ID" value="MFB6392559.1"/>
    <property type="molecule type" value="Genomic_DNA"/>
</dbReference>
<dbReference type="RefSeq" id="WP_375733275.1">
    <property type="nucleotide sequence ID" value="NZ_JBCGDC010000011.1"/>
</dbReference>
<gene>
    <name evidence="2" type="ORF">AAFH96_05505</name>
</gene>
<evidence type="ECO:0000313" key="2">
    <source>
        <dbReference type="EMBL" id="MFB6392559.1"/>
    </source>
</evidence>
<accession>A0ABV5CKP3</accession>
<evidence type="ECO:0000313" key="3">
    <source>
        <dbReference type="Proteomes" id="UP001582793"/>
    </source>
</evidence>
<keyword evidence="1" id="KW-0472">Membrane</keyword>
<dbReference type="Proteomes" id="UP001582793">
    <property type="component" value="Unassembled WGS sequence"/>
</dbReference>